<dbReference type="Gene3D" id="2.130.10.10">
    <property type="entry name" value="YVTN repeat-like/Quinoprotein amine dehydrogenase"/>
    <property type="match status" value="3"/>
</dbReference>
<dbReference type="GO" id="GO:0008017">
    <property type="term" value="F:microtubule binding"/>
    <property type="evidence" value="ECO:0007669"/>
    <property type="project" value="TreeGrafter"/>
</dbReference>
<feature type="compositionally biased region" description="Polar residues" evidence="5">
    <location>
        <begin position="1"/>
        <end position="10"/>
    </location>
</feature>
<evidence type="ECO:0000256" key="1">
    <source>
        <dbReference type="ARBA" id="ARBA00022574"/>
    </source>
</evidence>
<dbReference type="InterPro" id="IPR015943">
    <property type="entry name" value="WD40/YVTN_repeat-like_dom_sf"/>
</dbReference>
<feature type="domain" description="EML-like first beta-propeller" evidence="6">
    <location>
        <begin position="363"/>
        <end position="573"/>
    </location>
</feature>
<dbReference type="Pfam" id="PF23409">
    <property type="entry name" value="Beta-prop_EML"/>
    <property type="match status" value="1"/>
</dbReference>
<evidence type="ECO:0000256" key="3">
    <source>
        <dbReference type="PROSITE-ProRule" id="PRU00221"/>
    </source>
</evidence>
<dbReference type="InterPro" id="IPR050630">
    <property type="entry name" value="WD_repeat_EMAP"/>
</dbReference>
<sequence>MDRPQTLTRADTTRRQTPTFQRPISRPASSRPFGSAPAPRPSSAGVRHRPIDYDYLTGSTFSVKVKGKPVFLLGDFRKKVDKNVKNSRFVSAFKESLQEQTADKKKQDMIRDQYEKRLVRRFQPVEHTETGLTKVMLGLDTGDDKEAIPTQGEIGNSRIDEIESWENSQNGGLEKYRPCVNSVFAPAQFHGCDYTDPQWQREPSSHLSLDFVYGYHGSSSWDWDLFGIGPGLNNLNFIEFYDTMENRCKYSGEIVYFTAATVVVYDVFNNIQRFFYHSDDVTSMALLIRMHQRGDGSWIELDQPLGPDAAQEWSHWFTYNKGVHVPSEKSWTADMRTLPVHTDEYPNKGEDGKPYDWKNWDIPNRCIVASGQMGRNPRIYVWRIPLYRGDQDFSTQVLAQLSLGRKRRQVSALSFNGNGRFLSALSEDLDHSILVFDWRKEEPVREAKGHGGLVDCMLFNPYGDRAFASCGEKHLKFWEMGDVEVEMAVGLFGDIGETLSQKCMTFHPRGNTISGVENGDVYIWSNGVVNAKIEKAHKKMVTSVKWVEDVGLFTCGVGGLLKIWDPDLKDTKKPICIIDLNSFHTKGSPNILKKLAGRSMDWTTSPEILRELTDDAFVENRDERGVSGAPATHMSFADLKCDGVLLLGTTMNSIIALGFAKVAKNGSWASKGLGGDYEIEGYSAGTKKGSLSKQVWWNHEKVEAFKGKYGAAKGHIPVAVYSYQSFDPAQPGYRHKSGNESSALTCPWQLAVCGKKILMNSHMCDIDAVAPMPNQRIFATASKDCTVRLWDIDDQVMIDSFYAYYPCQSITWWSKQTKDGPVVEEEVFAKKQPILAVGHENGNFSIWRMEINSTEAAEQDENAIEDDPFYNPEDAFGKIQLCCINPLPRMVAKVDLNRKSSEQAFCLRYSPDGRYFSVGLGDNCLDIYEHAIVPYDSIPARDGMLYKSKLKGLGATDEEIRMQDCLPYKRVGCFNDHSSAVLSVDFDVESTIFRSVSASNEILFGVLPLGKMNTSTQECSTKRFATQTCKLGWSVKSIWACGSNATDINAVDLSKSRVPPWAPCHGGPNPSPWPWTTGYVPTASSVPIDKHLTPIYPGEGDGPTWGHQVLVSAQDDGRVKLFRYPVFGFKQAFRSYLGHGSHVMDARFSYDDDYVISVGGRDVSIFQWRHVIPNKIYVQNLPDGRDERGNFLLDDYTLKNYLKDFFVEMLKVDVNSIAEIENMRGNRELKEKDLNETSEEWKKNLDSINQALQNCGFDEQVSARRSVLKQVALSKFNPSRSADVPNRTIVSIQVFGSGAANQGDFFPDSEKGRPISSRWATVVFKTQEEADEVCDLYGCGRNFFLSYRQLIDEGMIAPSCFRIKQPLHGSVEASENFVTAAREKDKLVYSEWKEFDDSYYSRDCLRGRSGSKHFLYITAGDPNEQTSMYDIEKLFRRVRFRLEKDDEYQLYGHIDPERQMRILYNDEVNELQRIKNWKISDDRYGYTQLKTDENALVTFPNYEMWLRSQNMSEALRCLPLATLSYTLPPPSPPADEDDLQDCWRQEAEKVDEIGANGEEAARWRGERRAREIKHTFITGIPSRPRTALRACRE</sequence>
<name>A0A7S0EF43_9CRYP</name>
<evidence type="ECO:0000259" key="6">
    <source>
        <dbReference type="Pfam" id="PF23409"/>
    </source>
</evidence>
<evidence type="ECO:0000256" key="5">
    <source>
        <dbReference type="SAM" id="MobiDB-lite"/>
    </source>
</evidence>
<dbReference type="SUPFAM" id="SSF50978">
    <property type="entry name" value="WD40 repeat-like"/>
    <property type="match status" value="2"/>
</dbReference>
<proteinExistence type="predicted"/>
<keyword evidence="1 3" id="KW-0853">WD repeat</keyword>
<feature type="repeat" description="WD" evidence="3">
    <location>
        <begin position="759"/>
        <end position="800"/>
    </location>
</feature>
<dbReference type="SMART" id="SM00320">
    <property type="entry name" value="WD40"/>
    <property type="match status" value="8"/>
</dbReference>
<dbReference type="InterPro" id="IPR055439">
    <property type="entry name" value="Beta-prop_EML_1st"/>
</dbReference>
<dbReference type="Pfam" id="PF00400">
    <property type="entry name" value="WD40"/>
    <property type="match status" value="1"/>
</dbReference>
<evidence type="ECO:0000313" key="7">
    <source>
        <dbReference type="EMBL" id="CAD8480388.1"/>
    </source>
</evidence>
<dbReference type="InterPro" id="IPR001680">
    <property type="entry name" value="WD40_rpt"/>
</dbReference>
<dbReference type="PANTHER" id="PTHR13720">
    <property type="entry name" value="WD-40 REPEAT PROTEIN"/>
    <property type="match status" value="1"/>
</dbReference>
<dbReference type="PROSITE" id="PS50082">
    <property type="entry name" value="WD_REPEATS_2"/>
    <property type="match status" value="1"/>
</dbReference>
<reference evidence="7" key="1">
    <citation type="submission" date="2021-01" db="EMBL/GenBank/DDBJ databases">
        <authorList>
            <person name="Corre E."/>
            <person name="Pelletier E."/>
            <person name="Niang G."/>
            <person name="Scheremetjew M."/>
            <person name="Finn R."/>
            <person name="Kale V."/>
            <person name="Holt S."/>
            <person name="Cochrane G."/>
            <person name="Meng A."/>
            <person name="Brown T."/>
            <person name="Cohen L."/>
        </authorList>
    </citation>
    <scope>NUCLEOTIDE SEQUENCE</scope>
    <source>
        <strain evidence="7">CCMP325</strain>
    </source>
</reference>
<dbReference type="EMBL" id="HBEO01012421">
    <property type="protein sequence ID" value="CAD8480388.1"/>
    <property type="molecule type" value="Transcribed_RNA"/>
</dbReference>
<gene>
    <name evidence="7" type="ORF">HPHI1048_LOCUS8451</name>
</gene>
<keyword evidence="4" id="KW-0175">Coiled coil</keyword>
<accession>A0A7S0EF43</accession>
<organism evidence="7">
    <name type="scientific">Hanusia phi</name>
    <dbReference type="NCBI Taxonomy" id="3032"/>
    <lineage>
        <taxon>Eukaryota</taxon>
        <taxon>Cryptophyceae</taxon>
        <taxon>Pyrenomonadales</taxon>
        <taxon>Geminigeraceae</taxon>
        <taxon>Hanusia</taxon>
    </lineage>
</organism>
<feature type="region of interest" description="Disordered" evidence="5">
    <location>
        <begin position="1"/>
        <end position="48"/>
    </location>
</feature>
<dbReference type="SUPFAM" id="SSF69304">
    <property type="entry name" value="Tricorn protease N-terminal domain"/>
    <property type="match status" value="1"/>
</dbReference>
<protein>
    <recommendedName>
        <fullName evidence="6">EML-like first beta-propeller domain-containing protein</fullName>
    </recommendedName>
</protein>
<evidence type="ECO:0000256" key="2">
    <source>
        <dbReference type="ARBA" id="ARBA00022737"/>
    </source>
</evidence>
<feature type="coiled-coil region" evidence="4">
    <location>
        <begin position="1220"/>
        <end position="1251"/>
    </location>
</feature>
<keyword evidence="2" id="KW-0677">Repeat</keyword>
<evidence type="ECO:0000256" key="4">
    <source>
        <dbReference type="SAM" id="Coils"/>
    </source>
</evidence>
<dbReference type="PANTHER" id="PTHR13720:SF33">
    <property type="entry name" value="HELP DOMAIN-CONTAINING PROTEIN"/>
    <property type="match status" value="1"/>
</dbReference>
<dbReference type="PROSITE" id="PS50294">
    <property type="entry name" value="WD_REPEATS_REGION"/>
    <property type="match status" value="1"/>
</dbReference>
<dbReference type="InterPro" id="IPR036322">
    <property type="entry name" value="WD40_repeat_dom_sf"/>
</dbReference>